<dbReference type="Proteomes" id="UP000017861">
    <property type="component" value="Unassembled WGS sequence"/>
</dbReference>
<dbReference type="AlphaFoldDB" id="V5BZV8"/>
<dbReference type="VEuPathDB" id="TriTrypDB:TCDM_01146"/>
<feature type="transmembrane region" description="Helical" evidence="1">
    <location>
        <begin position="47"/>
        <end position="80"/>
    </location>
</feature>
<evidence type="ECO:0000256" key="1">
    <source>
        <dbReference type="SAM" id="Phobius"/>
    </source>
</evidence>
<proteinExistence type="predicted"/>
<organism evidence="2 3">
    <name type="scientific">Trypanosoma cruzi Dm28c</name>
    <dbReference type="NCBI Taxonomy" id="1416333"/>
    <lineage>
        <taxon>Eukaryota</taxon>
        <taxon>Discoba</taxon>
        <taxon>Euglenozoa</taxon>
        <taxon>Kinetoplastea</taxon>
        <taxon>Metakinetoplastina</taxon>
        <taxon>Trypanosomatida</taxon>
        <taxon>Trypanosomatidae</taxon>
        <taxon>Trypanosoma</taxon>
        <taxon>Schizotrypanum</taxon>
    </lineage>
</organism>
<gene>
    <name evidence="2" type="ORF">TCDM_01146</name>
</gene>
<sequence length="140" mass="15716">MHTRNKERKKKKRKEEHGWVVAICNIYNGFLPSVHAGALRQAVGSSFFVCLFVFDCLSVCIFFSFVFFLVCGCVLSSSVYTRLPLFIYFVSVCLCVCVCVCVCLCVCVCVCLSVCVFEPRFGPFAPLSFQNATPVRQGYL</sequence>
<keyword evidence="1" id="KW-1133">Transmembrane helix</keyword>
<evidence type="ECO:0000313" key="2">
    <source>
        <dbReference type="EMBL" id="ESS70043.1"/>
    </source>
</evidence>
<evidence type="ECO:0000313" key="3">
    <source>
        <dbReference type="Proteomes" id="UP000017861"/>
    </source>
</evidence>
<accession>V5BZV8</accession>
<feature type="transmembrane region" description="Helical" evidence="1">
    <location>
        <begin position="86"/>
        <end position="117"/>
    </location>
</feature>
<keyword evidence="1" id="KW-0472">Membrane</keyword>
<comment type="caution">
    <text evidence="2">The sequence shown here is derived from an EMBL/GenBank/DDBJ whole genome shotgun (WGS) entry which is preliminary data.</text>
</comment>
<name>V5BZV8_TRYCR</name>
<dbReference type="EMBL" id="AYLP01000007">
    <property type="protein sequence ID" value="ESS70043.1"/>
    <property type="molecule type" value="Genomic_DNA"/>
</dbReference>
<protein>
    <submittedName>
        <fullName evidence="2">Uncharacterized protein</fullName>
    </submittedName>
</protein>
<keyword evidence="1" id="KW-0812">Transmembrane</keyword>
<reference evidence="2 3" key="1">
    <citation type="journal article" date="2014" name="Genome Announc.">
        <title>Trypanosoma cruzi Clone Dm28c Draft Genome Sequence.</title>
        <authorList>
            <person name="Grisard E.C."/>
            <person name="Teixeira S.M."/>
            <person name="de Almeida L.G."/>
            <person name="Stoco P.H."/>
            <person name="Gerber A.L."/>
            <person name="Talavera-Lopez C."/>
            <person name="Lima O.C."/>
            <person name="Andersson B."/>
            <person name="de Vasconcelos A.T."/>
        </authorList>
    </citation>
    <scope>NUCLEOTIDE SEQUENCE [LARGE SCALE GENOMIC DNA]</scope>
    <source>
        <strain evidence="2 3">Dm28c</strain>
    </source>
</reference>